<proteinExistence type="predicted"/>
<evidence type="ECO:0000256" key="1">
    <source>
        <dbReference type="SAM" id="MobiDB-lite"/>
    </source>
</evidence>
<feature type="compositionally biased region" description="Basic and acidic residues" evidence="1">
    <location>
        <begin position="82"/>
        <end position="92"/>
    </location>
</feature>
<feature type="region of interest" description="Disordered" evidence="1">
    <location>
        <begin position="59"/>
        <end position="92"/>
    </location>
</feature>
<dbReference type="Proteomes" id="UP000799539">
    <property type="component" value="Unassembled WGS sequence"/>
</dbReference>
<dbReference type="EMBL" id="ML992665">
    <property type="protein sequence ID" value="KAF2216024.1"/>
    <property type="molecule type" value="Genomic_DNA"/>
</dbReference>
<dbReference type="AlphaFoldDB" id="A0A6A6FRW4"/>
<accession>A0A6A6FRW4</accession>
<gene>
    <name evidence="2" type="ORF">CERZMDRAFT_90048</name>
</gene>
<organism evidence="2 3">
    <name type="scientific">Cercospora zeae-maydis SCOH1-5</name>
    <dbReference type="NCBI Taxonomy" id="717836"/>
    <lineage>
        <taxon>Eukaryota</taxon>
        <taxon>Fungi</taxon>
        <taxon>Dikarya</taxon>
        <taxon>Ascomycota</taxon>
        <taxon>Pezizomycotina</taxon>
        <taxon>Dothideomycetes</taxon>
        <taxon>Dothideomycetidae</taxon>
        <taxon>Mycosphaerellales</taxon>
        <taxon>Mycosphaerellaceae</taxon>
        <taxon>Cercospora</taxon>
    </lineage>
</organism>
<name>A0A6A6FRW4_9PEZI</name>
<evidence type="ECO:0000313" key="2">
    <source>
        <dbReference type="EMBL" id="KAF2216024.1"/>
    </source>
</evidence>
<reference evidence="2" key="1">
    <citation type="journal article" date="2020" name="Stud. Mycol.">
        <title>101 Dothideomycetes genomes: a test case for predicting lifestyles and emergence of pathogens.</title>
        <authorList>
            <person name="Haridas S."/>
            <person name="Albert R."/>
            <person name="Binder M."/>
            <person name="Bloem J."/>
            <person name="Labutti K."/>
            <person name="Salamov A."/>
            <person name="Andreopoulos B."/>
            <person name="Baker S."/>
            <person name="Barry K."/>
            <person name="Bills G."/>
            <person name="Bluhm B."/>
            <person name="Cannon C."/>
            <person name="Castanera R."/>
            <person name="Culley D."/>
            <person name="Daum C."/>
            <person name="Ezra D."/>
            <person name="Gonzalez J."/>
            <person name="Henrissat B."/>
            <person name="Kuo A."/>
            <person name="Liang C."/>
            <person name="Lipzen A."/>
            <person name="Lutzoni F."/>
            <person name="Magnuson J."/>
            <person name="Mondo S."/>
            <person name="Nolan M."/>
            <person name="Ohm R."/>
            <person name="Pangilinan J."/>
            <person name="Park H.-J."/>
            <person name="Ramirez L."/>
            <person name="Alfaro M."/>
            <person name="Sun H."/>
            <person name="Tritt A."/>
            <person name="Yoshinaga Y."/>
            <person name="Zwiers L.-H."/>
            <person name="Turgeon B."/>
            <person name="Goodwin S."/>
            <person name="Spatafora J."/>
            <person name="Crous P."/>
            <person name="Grigoriev I."/>
        </authorList>
    </citation>
    <scope>NUCLEOTIDE SEQUENCE</scope>
    <source>
        <strain evidence="2">SCOH1-5</strain>
    </source>
</reference>
<keyword evidence="3" id="KW-1185">Reference proteome</keyword>
<protein>
    <submittedName>
        <fullName evidence="2">Uncharacterized protein</fullName>
    </submittedName>
</protein>
<dbReference type="OrthoDB" id="3640831at2759"/>
<evidence type="ECO:0000313" key="3">
    <source>
        <dbReference type="Proteomes" id="UP000799539"/>
    </source>
</evidence>
<feature type="compositionally biased region" description="Polar residues" evidence="1">
    <location>
        <begin position="72"/>
        <end position="81"/>
    </location>
</feature>
<sequence>MADSQQTSRQSNAGEFMRGAGIVNDPEKKLWAPARWVAQLVQYLIALVMISEHLPFLSETQRKSDGSRSNRRSLQVNCEQQRSPKAETEASD</sequence>